<feature type="region of interest" description="Disordered" evidence="1">
    <location>
        <begin position="46"/>
        <end position="68"/>
    </location>
</feature>
<accession>A0A6B3NJ11</accession>
<evidence type="ECO:0000313" key="2">
    <source>
        <dbReference type="EMBL" id="NER30084.1"/>
    </source>
</evidence>
<sequence>MLDFVHQQIKVFTRMEAQFADSAPGVSQAASEAIQKLQQHIEVNGRQFNPEPPRKLGQLHLGQEVREQ</sequence>
<comment type="caution">
    <text evidence="2">The sequence shown here is derived from an EMBL/GenBank/DDBJ whole genome shotgun (WGS) entry which is preliminary data.</text>
</comment>
<evidence type="ECO:0000256" key="1">
    <source>
        <dbReference type="SAM" id="MobiDB-lite"/>
    </source>
</evidence>
<organism evidence="2">
    <name type="scientific">Symploca sp. SIO1C4</name>
    <dbReference type="NCBI Taxonomy" id="2607765"/>
    <lineage>
        <taxon>Bacteria</taxon>
        <taxon>Bacillati</taxon>
        <taxon>Cyanobacteriota</taxon>
        <taxon>Cyanophyceae</taxon>
        <taxon>Coleofasciculales</taxon>
        <taxon>Coleofasciculaceae</taxon>
        <taxon>Symploca</taxon>
    </lineage>
</organism>
<dbReference type="AlphaFoldDB" id="A0A6B3NJ11"/>
<gene>
    <name evidence="2" type="ORF">F6J89_21295</name>
</gene>
<dbReference type="EMBL" id="JAAHFQ010000484">
    <property type="protein sequence ID" value="NER30084.1"/>
    <property type="molecule type" value="Genomic_DNA"/>
</dbReference>
<reference evidence="2" key="1">
    <citation type="submission" date="2019-11" db="EMBL/GenBank/DDBJ databases">
        <title>Genomic insights into an expanded diversity of filamentous marine cyanobacteria reveals the extraordinary biosynthetic potential of Moorea and Okeania.</title>
        <authorList>
            <person name="Ferreira Leao T."/>
            <person name="Wang M."/>
            <person name="Moss N."/>
            <person name="Da Silva R."/>
            <person name="Sanders J."/>
            <person name="Nurk S."/>
            <person name="Gurevich A."/>
            <person name="Humphrey G."/>
            <person name="Reher R."/>
            <person name="Zhu Q."/>
            <person name="Belda-Ferre P."/>
            <person name="Glukhov E."/>
            <person name="Rex R."/>
            <person name="Dorrestein P.C."/>
            <person name="Knight R."/>
            <person name="Pevzner P."/>
            <person name="Gerwick W.H."/>
            <person name="Gerwick L."/>
        </authorList>
    </citation>
    <scope>NUCLEOTIDE SEQUENCE</scope>
    <source>
        <strain evidence="2">SIO1C4</strain>
    </source>
</reference>
<name>A0A6B3NJ11_9CYAN</name>
<proteinExistence type="predicted"/>
<protein>
    <submittedName>
        <fullName evidence="2">Uncharacterized protein</fullName>
    </submittedName>
</protein>